<gene>
    <name evidence="1" type="ORF">SAMN05421829_12257</name>
</gene>
<dbReference type="Proteomes" id="UP000186819">
    <property type="component" value="Unassembled WGS sequence"/>
</dbReference>
<proteinExistence type="predicted"/>
<evidence type="ECO:0000313" key="1">
    <source>
        <dbReference type="EMBL" id="SIR59773.1"/>
    </source>
</evidence>
<dbReference type="STRING" id="34027.SAMN05421829_12257"/>
<dbReference type="AlphaFoldDB" id="A0A1N7C8D4"/>
<keyword evidence="2" id="KW-1185">Reference proteome</keyword>
<accession>A0A1N7C8D4</accession>
<dbReference type="EMBL" id="FTMD01000022">
    <property type="protein sequence ID" value="SIR59773.1"/>
    <property type="molecule type" value="Genomic_DNA"/>
</dbReference>
<organism evidence="1 2">
    <name type="scientific">Aromatoleum tolulyticum</name>
    <dbReference type="NCBI Taxonomy" id="34027"/>
    <lineage>
        <taxon>Bacteria</taxon>
        <taxon>Pseudomonadati</taxon>
        <taxon>Pseudomonadota</taxon>
        <taxon>Betaproteobacteria</taxon>
        <taxon>Rhodocyclales</taxon>
        <taxon>Rhodocyclaceae</taxon>
        <taxon>Aromatoleum</taxon>
    </lineage>
</organism>
<name>A0A1N7C8D4_9RHOO</name>
<evidence type="ECO:0000313" key="2">
    <source>
        <dbReference type="Proteomes" id="UP000186819"/>
    </source>
</evidence>
<reference evidence="2" key="1">
    <citation type="submission" date="2017-01" db="EMBL/GenBank/DDBJ databases">
        <authorList>
            <person name="Varghese N."/>
            <person name="Submissions S."/>
        </authorList>
    </citation>
    <scope>NUCLEOTIDE SEQUENCE [LARGE SCALE GENOMIC DNA]</scope>
    <source>
        <strain evidence="2">ATCC 51758</strain>
    </source>
</reference>
<sequence>MIPVHVSLNRAGHPPRRVCDLWFDSARAAWAGESASRKRQSVDQGRAEPVRASLGGGRMAGICNACAGAVARRLADREAHCSGCQPA</sequence>
<protein>
    <submittedName>
        <fullName evidence="1">Uncharacterized protein</fullName>
    </submittedName>
</protein>